<feature type="region of interest" description="Disordered" evidence="1">
    <location>
        <begin position="66"/>
        <end position="85"/>
    </location>
</feature>
<evidence type="ECO:0000256" key="1">
    <source>
        <dbReference type="SAM" id="MobiDB-lite"/>
    </source>
</evidence>
<dbReference type="Gramene" id="ERN19737">
    <property type="protein sequence ID" value="ERN19737"/>
    <property type="gene ID" value="AMTR_s00062p00214090"/>
</dbReference>
<evidence type="ECO:0000313" key="2">
    <source>
        <dbReference type="EMBL" id="ERN19737.1"/>
    </source>
</evidence>
<organism evidence="2 3">
    <name type="scientific">Amborella trichopoda</name>
    <dbReference type="NCBI Taxonomy" id="13333"/>
    <lineage>
        <taxon>Eukaryota</taxon>
        <taxon>Viridiplantae</taxon>
        <taxon>Streptophyta</taxon>
        <taxon>Embryophyta</taxon>
        <taxon>Tracheophyta</taxon>
        <taxon>Spermatophyta</taxon>
        <taxon>Magnoliopsida</taxon>
        <taxon>Amborellales</taxon>
        <taxon>Amborellaceae</taxon>
        <taxon>Amborella</taxon>
    </lineage>
</organism>
<evidence type="ECO:0000313" key="3">
    <source>
        <dbReference type="Proteomes" id="UP000017836"/>
    </source>
</evidence>
<sequence length="102" mass="11562">MPLVAFEMGFAATTFGCPRYFSWKRPVFREVLHHFGFTSSPFLNVAHKRLWATEKMVLVEGDVLIPPDPADPSTSRSGKRRNPPVLGHLRNMVVLGLMVRHC</sequence>
<name>U5DE82_AMBTC</name>
<dbReference type="AlphaFoldDB" id="U5DE82"/>
<keyword evidence="3" id="KW-1185">Reference proteome</keyword>
<gene>
    <name evidence="2" type="ORF">AMTR_s00062p00214090</name>
</gene>
<reference evidence="3" key="1">
    <citation type="journal article" date="2013" name="Science">
        <title>The Amborella genome and the evolution of flowering plants.</title>
        <authorList>
            <consortium name="Amborella Genome Project"/>
        </authorList>
    </citation>
    <scope>NUCLEOTIDE SEQUENCE [LARGE SCALE GENOMIC DNA]</scope>
</reference>
<dbReference type="Proteomes" id="UP000017836">
    <property type="component" value="Unassembled WGS sequence"/>
</dbReference>
<accession>U5DE82</accession>
<dbReference type="HOGENOM" id="CLU_2281234_0_0_1"/>
<dbReference type="EMBL" id="KI392068">
    <property type="protein sequence ID" value="ERN19737.1"/>
    <property type="molecule type" value="Genomic_DNA"/>
</dbReference>
<protein>
    <submittedName>
        <fullName evidence="2">Uncharacterized protein</fullName>
    </submittedName>
</protein>
<proteinExistence type="predicted"/>